<comment type="caution">
    <text evidence="1">The sequence shown here is derived from an EMBL/GenBank/DDBJ whole genome shotgun (WGS) entry which is preliminary data.</text>
</comment>
<protein>
    <submittedName>
        <fullName evidence="1">Uncharacterized protein</fullName>
    </submittedName>
</protein>
<organism evidence="1 2">
    <name type="scientific">Ambrosia artemisiifolia</name>
    <name type="common">Common ragweed</name>
    <dbReference type="NCBI Taxonomy" id="4212"/>
    <lineage>
        <taxon>Eukaryota</taxon>
        <taxon>Viridiplantae</taxon>
        <taxon>Streptophyta</taxon>
        <taxon>Embryophyta</taxon>
        <taxon>Tracheophyta</taxon>
        <taxon>Spermatophyta</taxon>
        <taxon>Magnoliopsida</taxon>
        <taxon>eudicotyledons</taxon>
        <taxon>Gunneridae</taxon>
        <taxon>Pentapetalae</taxon>
        <taxon>asterids</taxon>
        <taxon>campanulids</taxon>
        <taxon>Asterales</taxon>
        <taxon>Asteraceae</taxon>
        <taxon>Asteroideae</taxon>
        <taxon>Heliantheae alliance</taxon>
        <taxon>Heliantheae</taxon>
        <taxon>Ambrosia</taxon>
    </lineage>
</organism>
<gene>
    <name evidence="1" type="ORF">M8C21_011923</name>
</gene>
<proteinExistence type="predicted"/>
<keyword evidence="2" id="KW-1185">Reference proteome</keyword>
<accession>A0AAD5BSD6</accession>
<sequence length="144" mass="16152">MFSLRQLAQLRLADATVDRNEQVSNTKISYMSFGSQTSTIGAPSIGSKWRNSANGVGINEKVEDTEEKQELLKRFNVVKSVSIGERNMSLDHAFVLLNGISVEKNKNIKVASRLDSRETPDECCWEWSRALSSHQELSERADCT</sequence>
<dbReference type="Proteomes" id="UP001206925">
    <property type="component" value="Unassembled WGS sequence"/>
</dbReference>
<dbReference type="EMBL" id="JAMZMK010011354">
    <property type="protein sequence ID" value="KAI7727566.1"/>
    <property type="molecule type" value="Genomic_DNA"/>
</dbReference>
<reference evidence="1" key="1">
    <citation type="submission" date="2022-06" db="EMBL/GenBank/DDBJ databases">
        <title>Uncovering the hologenomic basis of an extraordinary plant invasion.</title>
        <authorList>
            <person name="Bieker V.C."/>
            <person name="Martin M.D."/>
            <person name="Gilbert T."/>
            <person name="Hodgins K."/>
            <person name="Battlay P."/>
            <person name="Petersen B."/>
            <person name="Wilson J."/>
        </authorList>
    </citation>
    <scope>NUCLEOTIDE SEQUENCE</scope>
    <source>
        <strain evidence="1">AA19_3_7</strain>
        <tissue evidence="1">Leaf</tissue>
    </source>
</reference>
<name>A0AAD5BSD6_AMBAR</name>
<dbReference type="AlphaFoldDB" id="A0AAD5BSD6"/>
<evidence type="ECO:0000313" key="1">
    <source>
        <dbReference type="EMBL" id="KAI7727566.1"/>
    </source>
</evidence>
<evidence type="ECO:0000313" key="2">
    <source>
        <dbReference type="Proteomes" id="UP001206925"/>
    </source>
</evidence>